<keyword evidence="1" id="KW-1133">Transmembrane helix</keyword>
<dbReference type="HOGENOM" id="CLU_1459119_0_0_9"/>
<dbReference type="EMBL" id="CM001441">
    <property type="protein sequence ID" value="EHQ89483.1"/>
    <property type="molecule type" value="Genomic_DNA"/>
</dbReference>
<gene>
    <name evidence="2" type="ORF">DesyoDRAFT_2407</name>
</gene>
<protein>
    <recommendedName>
        <fullName evidence="4">DoxX protein</fullName>
    </recommendedName>
</protein>
<keyword evidence="1" id="KW-0472">Membrane</keyword>
<feature type="transmembrane region" description="Helical" evidence="1">
    <location>
        <begin position="99"/>
        <end position="126"/>
    </location>
</feature>
<keyword evidence="3" id="KW-1185">Reference proteome</keyword>
<sequence length="185" mass="20638">MTSYFEAVKTLFRDRKVAFLVIIFTAARVIYGWSWVESASHKLGWFSDGKLNSAGRIESLITNIAGPNVSNFDPLYINKGFSWVAQTIFLGTPGLTDTLVVIIELLVGLSMLLGFRIVWFALLAMFMNVQFLASGSFNNFGYIWTNLAFLKFAQYAELLGVGGFLKYKQNPSHCLVPSSIPDGRN</sequence>
<evidence type="ECO:0000313" key="2">
    <source>
        <dbReference type="EMBL" id="EHQ89483.1"/>
    </source>
</evidence>
<dbReference type="AlphaFoldDB" id="H5Y3U5"/>
<feature type="transmembrane region" description="Helical" evidence="1">
    <location>
        <begin position="17"/>
        <end position="36"/>
    </location>
</feature>
<evidence type="ECO:0000313" key="3">
    <source>
        <dbReference type="Proteomes" id="UP000005104"/>
    </source>
</evidence>
<keyword evidence="1" id="KW-0812">Transmembrane</keyword>
<proteinExistence type="predicted"/>
<organism evidence="2 3">
    <name type="scientific">Desulfosporosinus youngiae DSM 17734</name>
    <dbReference type="NCBI Taxonomy" id="768710"/>
    <lineage>
        <taxon>Bacteria</taxon>
        <taxon>Bacillati</taxon>
        <taxon>Bacillota</taxon>
        <taxon>Clostridia</taxon>
        <taxon>Eubacteriales</taxon>
        <taxon>Desulfitobacteriaceae</taxon>
        <taxon>Desulfosporosinus</taxon>
    </lineage>
</organism>
<dbReference type="Proteomes" id="UP000005104">
    <property type="component" value="Chromosome"/>
</dbReference>
<dbReference type="OrthoDB" id="1795979at2"/>
<accession>H5Y3U5</accession>
<dbReference type="eggNOG" id="ENOG50319AG">
    <property type="taxonomic scope" value="Bacteria"/>
</dbReference>
<reference evidence="2 3" key="1">
    <citation type="submission" date="2011-11" db="EMBL/GenBank/DDBJ databases">
        <title>The Noncontiguous Finished genome of Desulfosporosinus youngiae DSM 17734.</title>
        <authorList>
            <consortium name="US DOE Joint Genome Institute (JGI-PGF)"/>
            <person name="Lucas S."/>
            <person name="Han J."/>
            <person name="Lapidus A."/>
            <person name="Cheng J.-F."/>
            <person name="Goodwin L."/>
            <person name="Pitluck S."/>
            <person name="Peters L."/>
            <person name="Ovchinnikova G."/>
            <person name="Lu M."/>
            <person name="Land M.L."/>
            <person name="Hauser L."/>
            <person name="Pester M."/>
            <person name="Spring S."/>
            <person name="Ollivier B."/>
            <person name="Rattei T."/>
            <person name="Klenk H.-P."/>
            <person name="Wagner M."/>
            <person name="Loy A."/>
            <person name="Woyke T.J."/>
        </authorList>
    </citation>
    <scope>NUCLEOTIDE SEQUENCE [LARGE SCALE GENOMIC DNA]</scope>
    <source>
        <strain evidence="2 3">DSM 17734</strain>
    </source>
</reference>
<evidence type="ECO:0000256" key="1">
    <source>
        <dbReference type="SAM" id="Phobius"/>
    </source>
</evidence>
<dbReference type="RefSeq" id="WP_007783196.1">
    <property type="nucleotide sequence ID" value="NZ_CM001441.1"/>
</dbReference>
<name>H5Y3U5_9FIRM</name>
<evidence type="ECO:0008006" key="4">
    <source>
        <dbReference type="Google" id="ProtNLM"/>
    </source>
</evidence>